<reference evidence="1 2" key="1">
    <citation type="journal article" date="2016" name="Mol. Biol. Evol.">
        <title>Comparative Genomics of Early-Diverging Mushroom-Forming Fungi Provides Insights into the Origins of Lignocellulose Decay Capabilities.</title>
        <authorList>
            <person name="Nagy L.G."/>
            <person name="Riley R."/>
            <person name="Tritt A."/>
            <person name="Adam C."/>
            <person name="Daum C."/>
            <person name="Floudas D."/>
            <person name="Sun H."/>
            <person name="Yadav J.S."/>
            <person name="Pangilinan J."/>
            <person name="Larsson K.H."/>
            <person name="Matsuura K."/>
            <person name="Barry K."/>
            <person name="Labutti K."/>
            <person name="Kuo R."/>
            <person name="Ohm R.A."/>
            <person name="Bhattacharya S.S."/>
            <person name="Shirouzu T."/>
            <person name="Yoshinaga Y."/>
            <person name="Martin F.M."/>
            <person name="Grigoriev I.V."/>
            <person name="Hibbett D.S."/>
        </authorList>
    </citation>
    <scope>NUCLEOTIDE SEQUENCE [LARGE SCALE GENOMIC DNA]</scope>
    <source>
        <strain evidence="1 2">HHB12733</strain>
    </source>
</reference>
<dbReference type="OrthoDB" id="3355159at2759"/>
<dbReference type="SUPFAM" id="SSF81383">
    <property type="entry name" value="F-box domain"/>
    <property type="match status" value="1"/>
</dbReference>
<dbReference type="EMBL" id="KV424020">
    <property type="protein sequence ID" value="KZT54190.1"/>
    <property type="molecule type" value="Genomic_DNA"/>
</dbReference>
<dbReference type="Proteomes" id="UP000076842">
    <property type="component" value="Unassembled WGS sequence"/>
</dbReference>
<dbReference type="InterPro" id="IPR036047">
    <property type="entry name" value="F-box-like_dom_sf"/>
</dbReference>
<accession>A0A165E6A0</accession>
<organism evidence="1 2">
    <name type="scientific">Calocera cornea HHB12733</name>
    <dbReference type="NCBI Taxonomy" id="1353952"/>
    <lineage>
        <taxon>Eukaryota</taxon>
        <taxon>Fungi</taxon>
        <taxon>Dikarya</taxon>
        <taxon>Basidiomycota</taxon>
        <taxon>Agaricomycotina</taxon>
        <taxon>Dacrymycetes</taxon>
        <taxon>Dacrymycetales</taxon>
        <taxon>Dacrymycetaceae</taxon>
        <taxon>Calocera</taxon>
    </lineage>
</organism>
<gene>
    <name evidence="1" type="ORF">CALCODRAFT_485785</name>
</gene>
<sequence length="482" mass="53467">MAAVHPPQHGAHEPLARLPDLPIELLECLLSFIPHPADLLALARTSRALHALIAPLTLPWHSIAVPSQNRCVVARLLASPRTALTVRRLIVTDTWTTRGPGYRLCCACKSSSGEPVEVDYAAWEACGARLTGLEELVLHVRDVGMWKGFLRAVRRASNALRSVALQQYLGFMYRLRANARGAIEALDEVRDVQALDWYSALGQGAELFHALTRTLRANAPNLRSIKLNISSEDTASTSFWSLHFPCLHSCKILNVHGSRHVGRFLAQHPTLEVFHFHTASGLKFDLPSDALPRARDVDLRYYGFPELYITLLQPLPSGARRPLHSLGVCAQALGRKYGQEEALGVFCAQLREVSTLRTLTWIDLSHSLSETRSLAPVVRACPRIEEVVFAWNLPTGAALTALCDALAPLPRLHTIRSPASSVVPYELVCQAEVLGRGCRRLRRLNDCVRLLRGGQEDVEGECEGESWRVVKDGRAFWERVVL</sequence>
<dbReference type="Gene3D" id="3.80.10.10">
    <property type="entry name" value="Ribonuclease Inhibitor"/>
    <property type="match status" value="1"/>
</dbReference>
<evidence type="ECO:0008006" key="3">
    <source>
        <dbReference type="Google" id="ProtNLM"/>
    </source>
</evidence>
<dbReference type="SUPFAM" id="SSF52047">
    <property type="entry name" value="RNI-like"/>
    <property type="match status" value="1"/>
</dbReference>
<name>A0A165E6A0_9BASI</name>
<dbReference type="InterPro" id="IPR032675">
    <property type="entry name" value="LRR_dom_sf"/>
</dbReference>
<evidence type="ECO:0000313" key="1">
    <source>
        <dbReference type="EMBL" id="KZT54190.1"/>
    </source>
</evidence>
<dbReference type="CDD" id="cd09917">
    <property type="entry name" value="F-box_SF"/>
    <property type="match status" value="1"/>
</dbReference>
<dbReference type="InParanoid" id="A0A165E6A0"/>
<protein>
    <recommendedName>
        <fullName evidence="3">F-box domain-containing protein</fullName>
    </recommendedName>
</protein>
<dbReference type="AlphaFoldDB" id="A0A165E6A0"/>
<keyword evidence="2" id="KW-1185">Reference proteome</keyword>
<evidence type="ECO:0000313" key="2">
    <source>
        <dbReference type="Proteomes" id="UP000076842"/>
    </source>
</evidence>
<proteinExistence type="predicted"/>